<organism evidence="1 2">
    <name type="scientific">Halovibrio salipaludis</name>
    <dbReference type="NCBI Taxonomy" id="2032626"/>
    <lineage>
        <taxon>Bacteria</taxon>
        <taxon>Pseudomonadati</taxon>
        <taxon>Pseudomonadota</taxon>
        <taxon>Gammaproteobacteria</taxon>
        <taxon>Oceanospirillales</taxon>
        <taxon>Halomonadaceae</taxon>
        <taxon>Halovibrio</taxon>
    </lineage>
</organism>
<dbReference type="Pfam" id="PF03695">
    <property type="entry name" value="UPF0149"/>
    <property type="match status" value="1"/>
</dbReference>
<sequence length="179" mass="19724">MLTDQDVETLESILFAPGQSDEALDVFGLHGVVTASVVGPIPVSVERIHAIATGQPEAGGNAMPEEFGTLVSRLARTIQQELEQGQTLELPEPEDDETAEEALENWCAGFTDTFLLDEDQWLGEDEETVGQLMPPILTLSNLFDDEAFQQARKDPKRLADYADAIPELLTDLYLHYHSP</sequence>
<gene>
    <name evidence="1" type="ORF">CK501_07120</name>
</gene>
<reference evidence="1 2" key="1">
    <citation type="submission" date="2017-08" db="EMBL/GenBank/DDBJ databases">
        <title>Halovibrio sewagensis sp. nov., isolated from wastewater of high salinity.</title>
        <authorList>
            <person name="Dong X."/>
            <person name="Zhang G."/>
        </authorList>
    </citation>
    <scope>NUCLEOTIDE SEQUENCE [LARGE SCALE GENOMIC DNA]</scope>
    <source>
        <strain evidence="1 2">YL5-2</strain>
    </source>
</reference>
<evidence type="ECO:0000313" key="1">
    <source>
        <dbReference type="EMBL" id="PAU81311.1"/>
    </source>
</evidence>
<dbReference type="Proteomes" id="UP000218896">
    <property type="component" value="Unassembled WGS sequence"/>
</dbReference>
<proteinExistence type="predicted"/>
<dbReference type="OrthoDB" id="7008537at2"/>
<dbReference type="SUPFAM" id="SSF101327">
    <property type="entry name" value="YgfB-like"/>
    <property type="match status" value="1"/>
</dbReference>
<accession>A0A2A2F6X1</accession>
<comment type="caution">
    <text evidence="1">The sequence shown here is derived from an EMBL/GenBank/DDBJ whole genome shotgun (WGS) entry which is preliminary data.</text>
</comment>
<keyword evidence="2" id="KW-1185">Reference proteome</keyword>
<dbReference type="AlphaFoldDB" id="A0A2A2F6X1"/>
<dbReference type="Gene3D" id="1.20.120.740">
    <property type="entry name" value="YgfB uncharacterised protein family UPF0149, PF03695"/>
    <property type="match status" value="1"/>
</dbReference>
<dbReference type="EMBL" id="NSKD01000002">
    <property type="protein sequence ID" value="PAU81311.1"/>
    <property type="molecule type" value="Genomic_DNA"/>
</dbReference>
<dbReference type="NCBIfam" id="TIGR02292">
    <property type="entry name" value="ygfB_yecA"/>
    <property type="match status" value="1"/>
</dbReference>
<dbReference type="RefSeq" id="WP_095617033.1">
    <property type="nucleotide sequence ID" value="NZ_NSKD01000002.1"/>
</dbReference>
<dbReference type="InterPro" id="IPR011978">
    <property type="entry name" value="YgfB-like"/>
</dbReference>
<evidence type="ECO:0000313" key="2">
    <source>
        <dbReference type="Proteomes" id="UP000218896"/>
    </source>
</evidence>
<name>A0A2A2F6X1_9GAMM</name>
<protein>
    <submittedName>
        <fullName evidence="1">YecA family protein</fullName>
    </submittedName>
</protein>
<dbReference type="InterPro" id="IPR036255">
    <property type="entry name" value="YgfB-like_sf"/>
</dbReference>